<keyword evidence="3" id="KW-1185">Reference proteome</keyword>
<dbReference type="EMBL" id="JAERTX010000019">
    <property type="protein sequence ID" value="MBM9461569.1"/>
    <property type="molecule type" value="Genomic_DNA"/>
</dbReference>
<protein>
    <submittedName>
        <fullName evidence="2">Uncharacterized protein</fullName>
    </submittedName>
</protein>
<accession>A0A938YCY1</accession>
<evidence type="ECO:0000313" key="3">
    <source>
        <dbReference type="Proteomes" id="UP000663791"/>
    </source>
</evidence>
<feature type="compositionally biased region" description="Basic residues" evidence="1">
    <location>
        <begin position="98"/>
        <end position="109"/>
    </location>
</feature>
<comment type="caution">
    <text evidence="2">The sequence shown here is derived from an EMBL/GenBank/DDBJ whole genome shotgun (WGS) entry which is preliminary data.</text>
</comment>
<feature type="region of interest" description="Disordered" evidence="1">
    <location>
        <begin position="88"/>
        <end position="109"/>
    </location>
</feature>
<name>A0A938YCY1_9ACTN</name>
<sequence>MDAIAHRRAVTELQERLVAEFSDTVPAGRILRIVNRADHLVLSAFGRTSDALTLCEGIARRLIAGRMAEHRADPRFAVPVVPRPGWAAVPGATGHRSVSSRRRRGPVVR</sequence>
<dbReference type="Proteomes" id="UP000663791">
    <property type="component" value="Unassembled WGS sequence"/>
</dbReference>
<evidence type="ECO:0000313" key="2">
    <source>
        <dbReference type="EMBL" id="MBM9461569.1"/>
    </source>
</evidence>
<dbReference type="AlphaFoldDB" id="A0A938YCY1"/>
<dbReference type="RefSeq" id="WP_205292888.1">
    <property type="nucleotide sequence ID" value="NZ_CP074406.1"/>
</dbReference>
<reference evidence="2" key="1">
    <citation type="submission" date="2021-01" db="EMBL/GenBank/DDBJ databases">
        <title>Novel species in genus Nocardioides.</title>
        <authorList>
            <person name="Zhang G."/>
        </authorList>
    </citation>
    <scope>NUCLEOTIDE SEQUENCE</scope>
    <source>
        <strain evidence="2">Zg-536</strain>
    </source>
</reference>
<evidence type="ECO:0000256" key="1">
    <source>
        <dbReference type="SAM" id="MobiDB-lite"/>
    </source>
</evidence>
<proteinExistence type="predicted"/>
<gene>
    <name evidence="2" type="ORF">JK386_16835</name>
</gene>
<organism evidence="2 3">
    <name type="scientific">Nocardioides faecalis</name>
    <dbReference type="NCBI Taxonomy" id="2803858"/>
    <lineage>
        <taxon>Bacteria</taxon>
        <taxon>Bacillati</taxon>
        <taxon>Actinomycetota</taxon>
        <taxon>Actinomycetes</taxon>
        <taxon>Propionibacteriales</taxon>
        <taxon>Nocardioidaceae</taxon>
        <taxon>Nocardioides</taxon>
    </lineage>
</organism>